<proteinExistence type="predicted"/>
<keyword evidence="2" id="KW-1185">Reference proteome</keyword>
<reference evidence="1" key="1">
    <citation type="submission" date="2023-10" db="EMBL/GenBank/DDBJ databases">
        <title>Whole genome sequencing of actinobacterial strain Amycolatopsis sp. (BCA-696) identifies the underlying plant growth-promoting genes.</title>
        <authorList>
            <person name="Gandham P."/>
            <person name="Vadla N."/>
            <person name="Saji A."/>
            <person name="Srinivas V."/>
            <person name="Ruperao P."/>
            <person name="Selvanayagam S."/>
            <person name="Saxena R.K."/>
            <person name="Rathore A."/>
            <person name="Gopalakrishnan S."/>
            <person name="Thakur V."/>
        </authorList>
    </citation>
    <scope>NUCLEOTIDE SEQUENCE</scope>
    <source>
        <strain evidence="1">BCA-696</strain>
    </source>
</reference>
<sequence length="74" mass="7666">MSVTPEPKPLGPTTEFVTVGRVLGAGPFAETGCPRDVATSPSGELIVVAGDLGWAQWHAWDAGVRSPSTRTCVS</sequence>
<name>A0ACD5BFC4_9PSEU</name>
<evidence type="ECO:0000313" key="1">
    <source>
        <dbReference type="EMBL" id="WYW18081.1"/>
    </source>
</evidence>
<evidence type="ECO:0000313" key="2">
    <source>
        <dbReference type="Proteomes" id="UP001456344"/>
    </source>
</evidence>
<accession>A0ACD5BFC4</accession>
<protein>
    <submittedName>
        <fullName evidence="1">Uncharacterized protein</fullName>
    </submittedName>
</protein>
<dbReference type="Proteomes" id="UP001456344">
    <property type="component" value="Chromosome"/>
</dbReference>
<organism evidence="1 2">
    <name type="scientific">Amycolatopsis coloradensis</name>
    <dbReference type="NCBI Taxonomy" id="76021"/>
    <lineage>
        <taxon>Bacteria</taxon>
        <taxon>Bacillati</taxon>
        <taxon>Actinomycetota</taxon>
        <taxon>Actinomycetes</taxon>
        <taxon>Pseudonocardiales</taxon>
        <taxon>Pseudonocardiaceae</taxon>
        <taxon>Amycolatopsis</taxon>
    </lineage>
</organism>
<dbReference type="EMBL" id="CP150484">
    <property type="protein sequence ID" value="WYW18081.1"/>
    <property type="molecule type" value="Genomic_DNA"/>
</dbReference>
<gene>
    <name evidence="1" type="ORF">LCL61_21290</name>
</gene>